<dbReference type="InterPro" id="IPR044878">
    <property type="entry name" value="UbiA_sf"/>
</dbReference>
<feature type="transmembrane region" description="Helical" evidence="6">
    <location>
        <begin position="216"/>
        <end position="239"/>
    </location>
</feature>
<feature type="transmembrane region" description="Helical" evidence="6">
    <location>
        <begin position="337"/>
        <end position="358"/>
    </location>
</feature>
<dbReference type="SUPFAM" id="SSF56784">
    <property type="entry name" value="HAD-like"/>
    <property type="match status" value="1"/>
</dbReference>
<dbReference type="CDD" id="cd13963">
    <property type="entry name" value="PT_UbiA_2"/>
    <property type="match status" value="1"/>
</dbReference>
<keyword evidence="3 6" id="KW-0812">Transmembrane</keyword>
<feature type="transmembrane region" description="Helical" evidence="6">
    <location>
        <begin position="385"/>
        <end position="409"/>
    </location>
</feature>
<evidence type="ECO:0000256" key="6">
    <source>
        <dbReference type="SAM" id="Phobius"/>
    </source>
</evidence>
<evidence type="ECO:0000256" key="1">
    <source>
        <dbReference type="ARBA" id="ARBA00004141"/>
    </source>
</evidence>
<dbReference type="InterPro" id="IPR023214">
    <property type="entry name" value="HAD_sf"/>
</dbReference>
<dbReference type="InterPro" id="IPR000537">
    <property type="entry name" value="UbiA_prenyltransferase"/>
</dbReference>
<evidence type="ECO:0000256" key="5">
    <source>
        <dbReference type="ARBA" id="ARBA00023136"/>
    </source>
</evidence>
<dbReference type="NCBIfam" id="NF006088">
    <property type="entry name" value="PRK08238.1"/>
    <property type="match status" value="1"/>
</dbReference>
<feature type="transmembrane region" description="Helical" evidence="6">
    <location>
        <begin position="458"/>
        <end position="475"/>
    </location>
</feature>
<dbReference type="InterPro" id="IPR039653">
    <property type="entry name" value="Prenyltransferase"/>
</dbReference>
<organism evidence="7 8">
    <name type="scientific">Algicella marina</name>
    <dbReference type="NCBI Taxonomy" id="2683284"/>
    <lineage>
        <taxon>Bacteria</taxon>
        <taxon>Pseudomonadati</taxon>
        <taxon>Pseudomonadota</taxon>
        <taxon>Alphaproteobacteria</taxon>
        <taxon>Rhodobacterales</taxon>
        <taxon>Paracoccaceae</taxon>
        <taxon>Algicella</taxon>
    </lineage>
</organism>
<evidence type="ECO:0000256" key="3">
    <source>
        <dbReference type="ARBA" id="ARBA00022692"/>
    </source>
</evidence>
<keyword evidence="4 6" id="KW-1133">Transmembrane helix</keyword>
<proteinExistence type="predicted"/>
<dbReference type="AlphaFoldDB" id="A0A6P1T3M5"/>
<feature type="transmembrane region" description="Helical" evidence="6">
    <location>
        <begin position="421"/>
        <end position="438"/>
    </location>
</feature>
<dbReference type="GO" id="GO:0016765">
    <property type="term" value="F:transferase activity, transferring alkyl or aryl (other than methyl) groups"/>
    <property type="evidence" value="ECO:0007669"/>
    <property type="project" value="InterPro"/>
</dbReference>
<evidence type="ECO:0000256" key="2">
    <source>
        <dbReference type="ARBA" id="ARBA00022475"/>
    </source>
</evidence>
<dbReference type="Gene3D" id="1.10.357.140">
    <property type="entry name" value="UbiA prenyltransferase"/>
    <property type="match status" value="1"/>
</dbReference>
<feature type="transmembrane region" description="Helical" evidence="6">
    <location>
        <begin position="266"/>
        <end position="286"/>
    </location>
</feature>
<dbReference type="PANTHER" id="PTHR11048">
    <property type="entry name" value="PRENYLTRANSFERASES"/>
    <property type="match status" value="1"/>
</dbReference>
<reference evidence="7 8" key="1">
    <citation type="submission" date="2019-12" db="EMBL/GenBank/DDBJ databases">
        <title>Complete genome sequence of Algicella marina strain 9Alg 56(T) isolated from the red alga Tichocarpus crinitus.</title>
        <authorList>
            <person name="Kim S.-G."/>
            <person name="Nedashkovskaya O.I."/>
        </authorList>
    </citation>
    <scope>NUCLEOTIDE SEQUENCE [LARGE SCALE GENOMIC DNA]</scope>
    <source>
        <strain evidence="7 8">9Alg 56</strain>
    </source>
</reference>
<keyword evidence="8" id="KW-1185">Reference proteome</keyword>
<dbReference type="Proteomes" id="UP000464495">
    <property type="component" value="Chromosome"/>
</dbReference>
<comment type="subcellular location">
    <subcellularLocation>
        <location evidence="1">Membrane</location>
        <topology evidence="1">Multi-pass membrane protein</topology>
    </subcellularLocation>
</comment>
<evidence type="ECO:0000313" key="7">
    <source>
        <dbReference type="EMBL" id="QHQ36345.1"/>
    </source>
</evidence>
<evidence type="ECO:0000256" key="4">
    <source>
        <dbReference type="ARBA" id="ARBA00022989"/>
    </source>
</evidence>
<keyword evidence="2" id="KW-1003">Cell membrane</keyword>
<evidence type="ECO:0000313" key="8">
    <source>
        <dbReference type="Proteomes" id="UP000464495"/>
    </source>
</evidence>
<dbReference type="RefSeq" id="WP_161862892.1">
    <property type="nucleotide sequence ID" value="NZ_CP046620.1"/>
</dbReference>
<feature type="transmembrane region" description="Helical" evidence="6">
    <location>
        <begin position="292"/>
        <end position="309"/>
    </location>
</feature>
<sequence>MSEGKVLAVDLDGTLLKGDMLLETWWNVLSRDRKASLRALQTLREKGRAAFKEALAADADVDIARLPYNTEMIEYIGRRKAAGDRIVLATASDIRVAEAVAAELGLFDEVIASDGKNNLKGAGKETVLVERFGRKGFDYAGDHAADLDVWRSADTAVTVNAAENLRQQAAAVAGKAEHLGRSEPDYRAWMKAMRPHQWLKNVLVFVPLLASHSSEVYQWVQCLVAFVTFSLVASSVYLFNDLLDLSADRAHPRKCERPLAKGTMRLEHGSVLAPGLLAGGLLLAILFLRYEFVLVLMGYFVLTTVYSLVLKRKLIIDIVALAGLYTVRIFAGAVAAWVVLSPWILVLSIFLFLSLAAIKRQAELISDIAVGKESSSGRAYMADDLPVVTGMALAAGYVAVMVLALYISAPGVTELYTSPKYLFGITPIVLYWISRAVMITHRGFMTDDPIIFAIKDNVSRLCGLGVLVILFFAAFF</sequence>
<accession>A0A6P1T3M5</accession>
<dbReference type="KEGG" id="amaq:GO499_14745"/>
<dbReference type="Pfam" id="PF01040">
    <property type="entry name" value="UbiA"/>
    <property type="match status" value="1"/>
</dbReference>
<name>A0A6P1T3M5_9RHOB</name>
<dbReference type="Pfam" id="PF12710">
    <property type="entry name" value="HAD"/>
    <property type="match status" value="1"/>
</dbReference>
<protein>
    <submittedName>
        <fullName evidence="7">UbiA family prenyltransferase</fullName>
    </submittedName>
</protein>
<dbReference type="InterPro" id="IPR036412">
    <property type="entry name" value="HAD-like_sf"/>
</dbReference>
<feature type="transmembrane region" description="Helical" evidence="6">
    <location>
        <begin position="314"/>
        <end position="331"/>
    </location>
</feature>
<dbReference type="EMBL" id="CP046620">
    <property type="protein sequence ID" value="QHQ36345.1"/>
    <property type="molecule type" value="Genomic_DNA"/>
</dbReference>
<gene>
    <name evidence="7" type="ORF">GO499_14745</name>
</gene>
<dbReference type="Gene3D" id="3.40.50.1000">
    <property type="entry name" value="HAD superfamily/HAD-like"/>
    <property type="match status" value="1"/>
</dbReference>
<dbReference type="GO" id="GO:0009247">
    <property type="term" value="P:glycolipid biosynthetic process"/>
    <property type="evidence" value="ECO:0007669"/>
    <property type="project" value="TreeGrafter"/>
</dbReference>
<dbReference type="PANTHER" id="PTHR11048:SF5">
    <property type="entry name" value="DECAPRENYL-PHOSPHATE PHOSPHORIBOSYLTRANSFERASE"/>
    <property type="match status" value="1"/>
</dbReference>
<keyword evidence="5 6" id="KW-0472">Membrane</keyword>
<keyword evidence="7" id="KW-0808">Transferase</keyword>
<dbReference type="GO" id="GO:0005886">
    <property type="term" value="C:plasma membrane"/>
    <property type="evidence" value="ECO:0007669"/>
    <property type="project" value="TreeGrafter"/>
</dbReference>